<feature type="compositionally biased region" description="Low complexity" evidence="2">
    <location>
        <begin position="29"/>
        <end position="40"/>
    </location>
</feature>
<organism evidence="3 4">
    <name type="scientific">Coccomyxa viridis</name>
    <dbReference type="NCBI Taxonomy" id="1274662"/>
    <lineage>
        <taxon>Eukaryota</taxon>
        <taxon>Viridiplantae</taxon>
        <taxon>Chlorophyta</taxon>
        <taxon>core chlorophytes</taxon>
        <taxon>Trebouxiophyceae</taxon>
        <taxon>Trebouxiophyceae incertae sedis</taxon>
        <taxon>Coccomyxaceae</taxon>
        <taxon>Coccomyxa</taxon>
    </lineage>
</organism>
<dbReference type="EMBL" id="CAXHTA020000011">
    <property type="protein sequence ID" value="CAL5224800.1"/>
    <property type="molecule type" value="Genomic_DNA"/>
</dbReference>
<keyword evidence="4" id="KW-1185">Reference proteome</keyword>
<protein>
    <submittedName>
        <fullName evidence="3">G7544 protein</fullName>
    </submittedName>
</protein>
<evidence type="ECO:0000256" key="1">
    <source>
        <dbReference type="SAM" id="Coils"/>
    </source>
</evidence>
<keyword evidence="1" id="KW-0175">Coiled coil</keyword>
<evidence type="ECO:0000256" key="2">
    <source>
        <dbReference type="SAM" id="MobiDB-lite"/>
    </source>
</evidence>
<feature type="compositionally biased region" description="Pro residues" evidence="2">
    <location>
        <begin position="46"/>
        <end position="56"/>
    </location>
</feature>
<evidence type="ECO:0000313" key="3">
    <source>
        <dbReference type="EMBL" id="CAL5224800.1"/>
    </source>
</evidence>
<name>A0ABP1FY40_9CHLO</name>
<reference evidence="3 4" key="1">
    <citation type="submission" date="2024-06" db="EMBL/GenBank/DDBJ databases">
        <authorList>
            <person name="Kraege A."/>
            <person name="Thomma B."/>
        </authorList>
    </citation>
    <scope>NUCLEOTIDE SEQUENCE [LARGE SCALE GENOMIC DNA]</scope>
</reference>
<feature type="compositionally biased region" description="Low complexity" evidence="2">
    <location>
        <begin position="213"/>
        <end position="235"/>
    </location>
</feature>
<comment type="caution">
    <text evidence="3">The sequence shown here is derived from an EMBL/GenBank/DDBJ whole genome shotgun (WGS) entry which is preliminary data.</text>
</comment>
<sequence length="264" mass="28545">MLEEATGLSADYREVRRLRRLLAAARAEATTALAEAQSPGRGAGGQPPPPMPPTPPGAAARQPSSPPPSPGADRDGAESGCMQCQRLKLQLEALQARVTENESTAAAEFEEVRRESNGFVQLLASHLRNNGMALDNALQRLAALERAVAAQQLPGPSPERSSSPGRMMVLSEELGRQREAVRQLQEELNSVKKGLLTLHAAMWRSQQHERAQHAQQQQQAAPVSEASHSHAPAPSYNVPTPAQQSSMQHHNAHHQPMQPVSREP</sequence>
<feature type="region of interest" description="Disordered" evidence="2">
    <location>
        <begin position="29"/>
        <end position="80"/>
    </location>
</feature>
<dbReference type="Proteomes" id="UP001497392">
    <property type="component" value="Unassembled WGS sequence"/>
</dbReference>
<accession>A0ABP1FY40</accession>
<gene>
    <name evidence="3" type="primary">g7544</name>
    <name evidence="3" type="ORF">VP750_LOCUS6459</name>
</gene>
<proteinExistence type="predicted"/>
<evidence type="ECO:0000313" key="4">
    <source>
        <dbReference type="Proteomes" id="UP001497392"/>
    </source>
</evidence>
<feature type="region of interest" description="Disordered" evidence="2">
    <location>
        <begin position="205"/>
        <end position="264"/>
    </location>
</feature>
<feature type="coiled-coil region" evidence="1">
    <location>
        <begin position="167"/>
        <end position="194"/>
    </location>
</feature>
<feature type="compositionally biased region" description="Polar residues" evidence="2">
    <location>
        <begin position="237"/>
        <end position="249"/>
    </location>
</feature>